<comment type="similarity">
    <text evidence="3 11">Belongs to the carbohydrate kinase PfkB family.</text>
</comment>
<evidence type="ECO:0000256" key="8">
    <source>
        <dbReference type="ARBA" id="ARBA00022777"/>
    </source>
</evidence>
<dbReference type="Pfam" id="PF00294">
    <property type="entry name" value="PfkB"/>
    <property type="match status" value="1"/>
</dbReference>
<sequence>MQRALEDPSTERVPGGSALNTARVVQAFMPSKTTLFIGALGDDSNGDFLRSCCTTAGVDMTHVQTHAGLPTSTCLALISPSKERTLITQRSAHLCYTLDAATLDACLAATNVLYVVAFTLSSAPRYECVRYLLQHHDPSRHLLCLNISSSGLMQNPDVVGRLHDILRHVRVLFGNAQEVLALGAAFQLDTPSVDHVASELLVNVLRTPRAIVLVTNSAAPTRVYRRDHPPVVVPVQIPSGFHLHDTTGAGDAFLGGFFAGLLQHGSLRACVELGHYCAAQCVQQTGCQLHWSGDDAASTWRKCTKSDASPALYKDMLAVPREPTAQS</sequence>
<dbReference type="KEGG" id="spar:SPRG_16192"/>
<keyword evidence="6 11" id="KW-0660">Purine salvage</keyword>
<dbReference type="AlphaFoldDB" id="A0A067BVP9"/>
<dbReference type="VEuPathDB" id="FungiDB:SPRG_16192"/>
<evidence type="ECO:0000256" key="5">
    <source>
        <dbReference type="ARBA" id="ARBA00022679"/>
    </source>
</evidence>
<keyword evidence="9 11" id="KW-0067">ATP-binding</keyword>
<dbReference type="GeneID" id="24137837"/>
<dbReference type="STRING" id="695850.A0A067BVP9"/>
<comment type="pathway">
    <text evidence="2 11">Purine metabolism; AMP biosynthesis via salvage pathway; AMP from adenosine: step 1/1.</text>
</comment>
<evidence type="ECO:0000256" key="6">
    <source>
        <dbReference type="ARBA" id="ARBA00022726"/>
    </source>
</evidence>
<dbReference type="InterPro" id="IPR029056">
    <property type="entry name" value="Ribokinase-like"/>
</dbReference>
<organism evidence="13 14">
    <name type="scientific">Saprolegnia parasitica (strain CBS 223.65)</name>
    <dbReference type="NCBI Taxonomy" id="695850"/>
    <lineage>
        <taxon>Eukaryota</taxon>
        <taxon>Sar</taxon>
        <taxon>Stramenopiles</taxon>
        <taxon>Oomycota</taxon>
        <taxon>Saprolegniomycetes</taxon>
        <taxon>Saprolegniales</taxon>
        <taxon>Saprolegniaceae</taxon>
        <taxon>Saprolegnia</taxon>
    </lineage>
</organism>
<evidence type="ECO:0000256" key="9">
    <source>
        <dbReference type="ARBA" id="ARBA00022840"/>
    </source>
</evidence>
<dbReference type="PANTHER" id="PTHR45769:SF3">
    <property type="entry name" value="ADENOSINE KINASE"/>
    <property type="match status" value="1"/>
</dbReference>
<keyword evidence="11" id="KW-0460">Magnesium</keyword>
<evidence type="ECO:0000313" key="13">
    <source>
        <dbReference type="EMBL" id="KDO18366.1"/>
    </source>
</evidence>
<dbReference type="Proteomes" id="UP000030745">
    <property type="component" value="Unassembled WGS sequence"/>
</dbReference>
<dbReference type="InterPro" id="IPR001805">
    <property type="entry name" value="Adenokinase"/>
</dbReference>
<evidence type="ECO:0000256" key="1">
    <source>
        <dbReference type="ARBA" id="ARBA00001946"/>
    </source>
</evidence>
<dbReference type="GO" id="GO:0044209">
    <property type="term" value="P:AMP salvage"/>
    <property type="evidence" value="ECO:0007669"/>
    <property type="project" value="UniProtKB-UniRule"/>
</dbReference>
<evidence type="ECO:0000259" key="12">
    <source>
        <dbReference type="Pfam" id="PF00294"/>
    </source>
</evidence>
<evidence type="ECO:0000256" key="2">
    <source>
        <dbReference type="ARBA" id="ARBA00004801"/>
    </source>
</evidence>
<protein>
    <recommendedName>
        <fullName evidence="4 11">Adenosine kinase</fullName>
        <shortName evidence="11">AK</shortName>
        <ecNumber evidence="4 11">2.7.1.20</ecNumber>
    </recommendedName>
    <alternativeName>
        <fullName evidence="11">Adenosine 5'-phosphotransferase</fullName>
    </alternativeName>
</protein>
<keyword evidence="5 11" id="KW-0808">Transferase</keyword>
<dbReference type="CDD" id="cd01168">
    <property type="entry name" value="adenosine_kinase"/>
    <property type="match status" value="1"/>
</dbReference>
<accession>A0A067BVP9</accession>
<dbReference type="RefSeq" id="XP_012210922.1">
    <property type="nucleotide sequence ID" value="XM_012355532.1"/>
</dbReference>
<evidence type="ECO:0000256" key="10">
    <source>
        <dbReference type="PIRSR" id="PIRSR601805-1"/>
    </source>
</evidence>
<comment type="function">
    <text evidence="11">ATP dependent phosphorylation of adenosine and other related nucleoside analogs to monophosphate derivatives.</text>
</comment>
<dbReference type="GO" id="GO:0004001">
    <property type="term" value="F:adenosine kinase activity"/>
    <property type="evidence" value="ECO:0007669"/>
    <property type="project" value="UniProtKB-UniRule"/>
</dbReference>
<dbReference type="OMA" id="APRYECV"/>
<dbReference type="OrthoDB" id="432447at2759"/>
<dbReference type="UniPathway" id="UPA00588">
    <property type="reaction ID" value="UER00659"/>
</dbReference>
<dbReference type="GO" id="GO:0005634">
    <property type="term" value="C:nucleus"/>
    <property type="evidence" value="ECO:0007669"/>
    <property type="project" value="TreeGrafter"/>
</dbReference>
<dbReference type="Gene3D" id="3.30.1110.10">
    <property type="match status" value="1"/>
</dbReference>
<keyword evidence="8 11" id="KW-0418">Kinase</keyword>
<dbReference type="GO" id="GO:0006166">
    <property type="term" value="P:purine ribonucleoside salvage"/>
    <property type="evidence" value="ECO:0007669"/>
    <property type="project" value="UniProtKB-KW"/>
</dbReference>
<gene>
    <name evidence="13" type="ORF">SPRG_16192</name>
</gene>
<evidence type="ECO:0000256" key="3">
    <source>
        <dbReference type="ARBA" id="ARBA00010688"/>
    </source>
</evidence>
<dbReference type="InterPro" id="IPR011611">
    <property type="entry name" value="PfkB_dom"/>
</dbReference>
<dbReference type="SUPFAM" id="SSF53613">
    <property type="entry name" value="Ribokinase-like"/>
    <property type="match status" value="1"/>
</dbReference>
<dbReference type="GO" id="GO:0005829">
    <property type="term" value="C:cytosol"/>
    <property type="evidence" value="ECO:0007669"/>
    <property type="project" value="TreeGrafter"/>
</dbReference>
<dbReference type="GO" id="GO:0006144">
    <property type="term" value="P:purine nucleobase metabolic process"/>
    <property type="evidence" value="ECO:0007669"/>
    <property type="project" value="TreeGrafter"/>
</dbReference>
<evidence type="ECO:0000256" key="7">
    <source>
        <dbReference type="ARBA" id="ARBA00022741"/>
    </source>
</evidence>
<dbReference type="EC" id="2.7.1.20" evidence="4 11"/>
<feature type="active site" description="Proton acceptor" evidence="10">
    <location>
        <position position="251"/>
    </location>
</feature>
<dbReference type="PANTHER" id="PTHR45769">
    <property type="entry name" value="ADENOSINE KINASE"/>
    <property type="match status" value="1"/>
</dbReference>
<evidence type="ECO:0000256" key="4">
    <source>
        <dbReference type="ARBA" id="ARBA00012119"/>
    </source>
</evidence>
<dbReference type="GO" id="GO:0005524">
    <property type="term" value="F:ATP binding"/>
    <property type="evidence" value="ECO:0007669"/>
    <property type="project" value="UniProtKB-UniRule"/>
</dbReference>
<proteinExistence type="inferred from homology"/>
<dbReference type="EMBL" id="KK583447">
    <property type="protein sequence ID" value="KDO18366.1"/>
    <property type="molecule type" value="Genomic_DNA"/>
</dbReference>
<keyword evidence="7 11" id="KW-0547">Nucleotide-binding</keyword>
<comment type="cofactor">
    <cofactor evidence="1 11">
        <name>Mg(2+)</name>
        <dbReference type="ChEBI" id="CHEBI:18420"/>
    </cofactor>
</comment>
<feature type="domain" description="Carbohydrate kinase PfkB" evidence="12">
    <location>
        <begin position="6"/>
        <end position="289"/>
    </location>
</feature>
<evidence type="ECO:0000313" key="14">
    <source>
        <dbReference type="Proteomes" id="UP000030745"/>
    </source>
</evidence>
<dbReference type="Gene3D" id="3.40.1190.20">
    <property type="match status" value="1"/>
</dbReference>
<name>A0A067BVP9_SAPPC</name>
<keyword evidence="14" id="KW-1185">Reference proteome</keyword>
<reference evidence="13 14" key="1">
    <citation type="journal article" date="2013" name="PLoS Genet.">
        <title>Distinctive expansion of potential virulence genes in the genome of the oomycete fish pathogen Saprolegnia parasitica.</title>
        <authorList>
            <person name="Jiang R.H."/>
            <person name="de Bruijn I."/>
            <person name="Haas B.J."/>
            <person name="Belmonte R."/>
            <person name="Lobach L."/>
            <person name="Christie J."/>
            <person name="van den Ackerveken G."/>
            <person name="Bottin A."/>
            <person name="Bulone V."/>
            <person name="Diaz-Moreno S.M."/>
            <person name="Dumas B."/>
            <person name="Fan L."/>
            <person name="Gaulin E."/>
            <person name="Govers F."/>
            <person name="Grenville-Briggs L.J."/>
            <person name="Horner N.R."/>
            <person name="Levin J.Z."/>
            <person name="Mammella M."/>
            <person name="Meijer H.J."/>
            <person name="Morris P."/>
            <person name="Nusbaum C."/>
            <person name="Oome S."/>
            <person name="Phillips A.J."/>
            <person name="van Rooyen D."/>
            <person name="Rzeszutek E."/>
            <person name="Saraiva M."/>
            <person name="Secombes C.J."/>
            <person name="Seidl M.F."/>
            <person name="Snel B."/>
            <person name="Stassen J.H."/>
            <person name="Sykes S."/>
            <person name="Tripathy S."/>
            <person name="van den Berg H."/>
            <person name="Vega-Arreguin J.C."/>
            <person name="Wawra S."/>
            <person name="Young S.K."/>
            <person name="Zeng Q."/>
            <person name="Dieguez-Uribeondo J."/>
            <person name="Russ C."/>
            <person name="Tyler B.M."/>
            <person name="van West P."/>
        </authorList>
    </citation>
    <scope>NUCLEOTIDE SEQUENCE [LARGE SCALE GENOMIC DNA]</scope>
    <source>
        <strain evidence="13 14">CBS 223.65</strain>
    </source>
</reference>
<comment type="catalytic activity">
    <reaction evidence="11">
        <text>adenosine + ATP = AMP + ADP + H(+)</text>
        <dbReference type="Rhea" id="RHEA:20824"/>
        <dbReference type="ChEBI" id="CHEBI:15378"/>
        <dbReference type="ChEBI" id="CHEBI:16335"/>
        <dbReference type="ChEBI" id="CHEBI:30616"/>
        <dbReference type="ChEBI" id="CHEBI:456215"/>
        <dbReference type="ChEBI" id="CHEBI:456216"/>
        <dbReference type="EC" id="2.7.1.20"/>
    </reaction>
</comment>
<evidence type="ECO:0000256" key="11">
    <source>
        <dbReference type="RuleBase" id="RU368116"/>
    </source>
</evidence>